<dbReference type="RefSeq" id="WP_074921054.1">
    <property type="nucleotide sequence ID" value="NZ_CP069318.1"/>
</dbReference>
<evidence type="ECO:0000313" key="2">
    <source>
        <dbReference type="Proteomes" id="UP000183417"/>
    </source>
</evidence>
<gene>
    <name evidence="1" type="ORF">SAMN05421547_102300</name>
</gene>
<protein>
    <submittedName>
        <fullName evidence="1">Uncharacterized protein</fullName>
    </submittedName>
</protein>
<accession>A0A1H3GP69</accession>
<proteinExistence type="predicted"/>
<evidence type="ECO:0000313" key="1">
    <source>
        <dbReference type="EMBL" id="SDY05106.1"/>
    </source>
</evidence>
<sequence length="338" mass="38361">MHIPTYWAQARLRHESRPTHGITVQRWGWSDTSQEAAQAHAQERAAKALQDARNAALPPGEPRMEWKNEYALDGFSTPIREEVLQRRDGTVMTRNSYGAHCLNTERVAIADIDLPEPPSAVRFPVVTLLLLASAATWLARLAPHKNNSRMVATALVVLLLFLAMRRVQRWWEARQARRRAATDSPSARAMERVQAFHQSHADWGLRVYETPKGLRVIVTHTDFAPDAPAVAQLFDALQVDPLYALLCERQQCFRARVSGKPWRMGLTGLSTSLRRWPQPEQTRQERRQWALAYDEKAQGFAACRLLQQLGNPRLCAAADAFVQWHDEASRARTDLPLA</sequence>
<reference evidence="1 2" key="1">
    <citation type="submission" date="2016-10" db="EMBL/GenBank/DDBJ databases">
        <authorList>
            <person name="de Groot N.N."/>
        </authorList>
    </citation>
    <scope>NUCLEOTIDE SEQUENCE [LARGE SCALE GENOMIC DNA]</scope>
    <source>
        <strain evidence="1 2">LMG 24775</strain>
    </source>
</reference>
<organism evidence="1 2">
    <name type="scientific">Delftia lacustris</name>
    <dbReference type="NCBI Taxonomy" id="558537"/>
    <lineage>
        <taxon>Bacteria</taxon>
        <taxon>Pseudomonadati</taxon>
        <taxon>Pseudomonadota</taxon>
        <taxon>Betaproteobacteria</taxon>
        <taxon>Burkholderiales</taxon>
        <taxon>Comamonadaceae</taxon>
        <taxon>Delftia</taxon>
    </lineage>
</organism>
<dbReference type="Proteomes" id="UP000183417">
    <property type="component" value="Unassembled WGS sequence"/>
</dbReference>
<dbReference type="AlphaFoldDB" id="A0A1H3GP69"/>
<dbReference type="GeneID" id="94690753"/>
<name>A0A1H3GP69_9BURK</name>
<dbReference type="EMBL" id="FNPE01000002">
    <property type="protein sequence ID" value="SDY05106.1"/>
    <property type="molecule type" value="Genomic_DNA"/>
</dbReference>